<dbReference type="RefSeq" id="WP_194367669.1">
    <property type="nucleotide sequence ID" value="NZ_CP054493.1"/>
</dbReference>
<proteinExistence type="predicted"/>
<sequence length="381" mass="40809">MKIYIKLIALLALSASFLQADLKTDLININNSMTELNSSISNVVITNETMCAPLISLNKEAQAIIDAIIVTNNGFTGPITLDDETLMLAQGLFINVAAISNQSFLLSNDIALLAPTTDAFTLGDGIRASLQLSSDIGEMADRIGEMADNILIMADNIGLMADRILETQVIQSENLVLTQNSILTTQTNILSLVSVAETASYDLSLDSLVTDGNILVAKMVLVGFTRWTMASKLEDVKIDIENYLVKVQDFQATIDSDTSNNTMYIDSGTLTSLTNLSVIMTSIGAVMEGYNGSISVLEVFTRDSVLLDSMNSMLNISADIGSMSNSILEMADKILMMSDNIGFSADQILLSQGLQSANIATTQISLLASQQLALGIISSIN</sequence>
<evidence type="ECO:0000313" key="3">
    <source>
        <dbReference type="Proteomes" id="UP000593836"/>
    </source>
</evidence>
<evidence type="ECO:0000313" key="2">
    <source>
        <dbReference type="EMBL" id="QOY55630.1"/>
    </source>
</evidence>
<dbReference type="KEGG" id="smas:HUE87_05230"/>
<dbReference type="Proteomes" id="UP000593836">
    <property type="component" value="Chromosome"/>
</dbReference>
<name>A0A7S7M247_9BACT</name>
<feature type="signal peptide" evidence="1">
    <location>
        <begin position="1"/>
        <end position="20"/>
    </location>
</feature>
<keyword evidence="1" id="KW-0732">Signal</keyword>
<dbReference type="AlphaFoldDB" id="A0A7S7M247"/>
<organism evidence="2 3">
    <name type="scientific">Candidatus Sulfurimonas marisnigri</name>
    <dbReference type="NCBI Taxonomy" id="2740405"/>
    <lineage>
        <taxon>Bacteria</taxon>
        <taxon>Pseudomonadati</taxon>
        <taxon>Campylobacterota</taxon>
        <taxon>Epsilonproteobacteria</taxon>
        <taxon>Campylobacterales</taxon>
        <taxon>Sulfurimonadaceae</taxon>
        <taxon>Sulfurimonas</taxon>
    </lineage>
</organism>
<evidence type="ECO:0000256" key="1">
    <source>
        <dbReference type="SAM" id="SignalP"/>
    </source>
</evidence>
<gene>
    <name evidence="2" type="ORF">HUE87_05230</name>
</gene>
<protein>
    <submittedName>
        <fullName evidence="2">Uncharacterized protein</fullName>
    </submittedName>
</protein>
<dbReference type="EMBL" id="CP054493">
    <property type="protein sequence ID" value="QOY55630.1"/>
    <property type="molecule type" value="Genomic_DNA"/>
</dbReference>
<reference evidence="2 3" key="1">
    <citation type="submission" date="2020-05" db="EMBL/GenBank/DDBJ databases">
        <title>Sulfurimonas marisnigri, sp. nov., and Sulfurimonas baltica, sp. nov., manganese oxide reducing chemolithoautotrophs of the class Epsilonproteobacteria isolated from the pelagic redoxclines of the Black and Baltic Seas and emended description of the genus Sulfurimonas.</title>
        <authorList>
            <person name="Henkel J.V."/>
            <person name="Laudan C."/>
            <person name="Werner J."/>
            <person name="Neu T."/>
            <person name="Plewe S."/>
            <person name="Sproer C."/>
            <person name="Bunk B."/>
            <person name="Schulz-Vogt H.N."/>
        </authorList>
    </citation>
    <scope>NUCLEOTIDE SEQUENCE [LARGE SCALE GENOMIC DNA]</scope>
    <source>
        <strain evidence="2 3">SoZ1</strain>
    </source>
</reference>
<keyword evidence="3" id="KW-1185">Reference proteome</keyword>
<feature type="chain" id="PRO_5032500756" evidence="1">
    <location>
        <begin position="21"/>
        <end position="381"/>
    </location>
</feature>
<accession>A0A7S7M247</accession>